<dbReference type="InterPro" id="IPR018306">
    <property type="entry name" value="Phage_T5_Orf172_DNA-bd"/>
</dbReference>
<dbReference type="SMART" id="SM00974">
    <property type="entry name" value="T5orf172"/>
    <property type="match status" value="1"/>
</dbReference>
<dbReference type="RefSeq" id="WP_049870815.1">
    <property type="nucleotide sequence ID" value="NZ_CP146691.1"/>
</dbReference>
<accession>A0ABZ2JC73</accession>
<dbReference type="EMBL" id="CP146691">
    <property type="protein sequence ID" value="WWY19094.1"/>
    <property type="molecule type" value="Genomic_DNA"/>
</dbReference>
<dbReference type="Pfam" id="PF10544">
    <property type="entry name" value="T5orf172"/>
    <property type="match status" value="1"/>
</dbReference>
<organism evidence="2 3">
    <name type="scientific">Pseudomonas juntendi</name>
    <dbReference type="NCBI Taxonomy" id="2666183"/>
    <lineage>
        <taxon>Bacteria</taxon>
        <taxon>Pseudomonadati</taxon>
        <taxon>Pseudomonadota</taxon>
        <taxon>Gammaproteobacteria</taxon>
        <taxon>Pseudomonadales</taxon>
        <taxon>Pseudomonadaceae</taxon>
        <taxon>Pseudomonas</taxon>
    </lineage>
</organism>
<reference evidence="2 3" key="1">
    <citation type="submission" date="2024-03" db="EMBL/GenBank/DDBJ databases">
        <title>Pseudomonas juntendi.</title>
        <authorList>
            <person name="Liu Y."/>
        </authorList>
    </citation>
    <scope>NUCLEOTIDE SEQUENCE [LARGE SCALE GENOMIC DNA]</scope>
    <source>
        <strain evidence="2 3">L4046hy</strain>
    </source>
</reference>
<keyword evidence="3" id="KW-1185">Reference proteome</keyword>
<name>A0ABZ2JC73_9PSED</name>
<evidence type="ECO:0000313" key="3">
    <source>
        <dbReference type="Proteomes" id="UP001375228"/>
    </source>
</evidence>
<evidence type="ECO:0000259" key="1">
    <source>
        <dbReference type="SMART" id="SM00974"/>
    </source>
</evidence>
<sequence>MNYGFIYCLGNQAMPGIYKIGMTERAPSQRCLELSNSTSAPLPFDLLFYGEVANPQAVEREIHDYFSLQRVNDSREFFRGYAHEFHEALSGWCNSVCTTSDGGYYLSVEDIVVGMTLAESDERRVELFCQFARQEGIVMWNDQGVVRFNVPSLEMIPRWIVMVAATSKSILLKHLPTEFIGRPKLVLAASNPEVVA</sequence>
<gene>
    <name evidence="2" type="ORF">V9385_15610</name>
</gene>
<feature type="domain" description="Bacteriophage T5 Orf172 DNA-binding" evidence="1">
    <location>
        <begin position="12"/>
        <end position="92"/>
    </location>
</feature>
<evidence type="ECO:0000313" key="2">
    <source>
        <dbReference type="EMBL" id="WWY19094.1"/>
    </source>
</evidence>
<protein>
    <submittedName>
        <fullName evidence="2">GIY-YIG nuclease family protein</fullName>
    </submittedName>
</protein>
<dbReference type="Proteomes" id="UP001375228">
    <property type="component" value="Chromosome"/>
</dbReference>
<proteinExistence type="predicted"/>